<evidence type="ECO:0000256" key="1">
    <source>
        <dbReference type="ARBA" id="ARBA00006611"/>
    </source>
</evidence>
<evidence type="ECO:0000259" key="4">
    <source>
        <dbReference type="PROSITE" id="PS00662"/>
    </source>
</evidence>
<evidence type="ECO:0000313" key="5">
    <source>
        <dbReference type="EMBL" id="SHE60960.1"/>
    </source>
</evidence>
<evidence type="ECO:0000313" key="6">
    <source>
        <dbReference type="Proteomes" id="UP000184148"/>
    </source>
</evidence>
<dbReference type="STRING" id="1121429.SAMN02745133_00780"/>
<evidence type="ECO:0000256" key="2">
    <source>
        <dbReference type="ARBA" id="ARBA00022741"/>
    </source>
</evidence>
<proteinExistence type="inferred from homology"/>
<evidence type="ECO:0000256" key="3">
    <source>
        <dbReference type="ARBA" id="ARBA00022840"/>
    </source>
</evidence>
<dbReference type="GO" id="GO:0005886">
    <property type="term" value="C:plasma membrane"/>
    <property type="evidence" value="ECO:0007669"/>
    <property type="project" value="TreeGrafter"/>
</dbReference>
<dbReference type="SUPFAM" id="SSF160246">
    <property type="entry name" value="EspE N-terminal domain-like"/>
    <property type="match status" value="1"/>
</dbReference>
<dbReference type="SUPFAM" id="SSF52540">
    <property type="entry name" value="P-loop containing nucleoside triphosphate hydrolases"/>
    <property type="match status" value="1"/>
</dbReference>
<keyword evidence="6" id="KW-1185">Reference proteome</keyword>
<accession>A0A1M4UWG5</accession>
<keyword evidence="3" id="KW-0067">ATP-binding</keyword>
<dbReference type="Proteomes" id="UP000184148">
    <property type="component" value="Unassembled WGS sequence"/>
</dbReference>
<dbReference type="InterPro" id="IPR037257">
    <property type="entry name" value="T2SS_E_N_sf"/>
</dbReference>
<comment type="similarity">
    <text evidence="1">Belongs to the GSP E family.</text>
</comment>
<dbReference type="RefSeq" id="WP_073236009.1">
    <property type="nucleotide sequence ID" value="NZ_FQUY01000003.1"/>
</dbReference>
<dbReference type="InterPro" id="IPR001482">
    <property type="entry name" value="T2SS/T4SS_dom"/>
</dbReference>
<dbReference type="AlphaFoldDB" id="A0A1M4UWG5"/>
<dbReference type="OrthoDB" id="9808272at2"/>
<dbReference type="Pfam" id="PF05157">
    <property type="entry name" value="MshEN"/>
    <property type="match status" value="1"/>
</dbReference>
<dbReference type="CDD" id="cd01129">
    <property type="entry name" value="PulE-GspE-like"/>
    <property type="match status" value="1"/>
</dbReference>
<keyword evidence="2" id="KW-0547">Nucleotide-binding</keyword>
<dbReference type="InterPro" id="IPR007831">
    <property type="entry name" value="T2SS_GspE_N"/>
</dbReference>
<sequence length="558" mass="61485">MKFTRSFLGTWLVNEGIITQKQLEEALAYQKSNKDKSLVLGKALVQLGYCSEDDIARVIAKHAGVPFVSLEKYNIDPAALAALPLEAVKRYRALPIGFAEGKLVVAMQKPTDIMAIDDLRVLAGYDIKPVFAPDSELEVAIEKYSRSSMEFSQTEEEAAPVTELFAEPEDTGQPAVQLANLILTQAVSANASDVHIERYEKHMRVRFRIDGVLHDIMEPPVKMHASLVSRIKVMANMDIADRRVPQDGRMSVKIEGKPIDIRVASLPTSFGERLTLRLLDSSARRISLEELGLSPAVLERFREAIKLPYGFILVTGPTGSGKSTTLYAGLNAVDRVSKNVITVEDPVEYRMEGINQIQINPQAGLTFASGLRSILRSDPDVIMVGEIRDHETAKIAIESAMTGHMVFSTLHTNDAPGAISRLTEMGIEPFLTASSLVCVLAQRLARILCSHCKEKIELTPQDLAHVPDFPIDPGSNRITLYKPRGCMRCSNTGYRGRTGIYELLIVSETIQRLTLARASAREIKQAALAEGMVTLRQDGLLKVKQGITSLEEVLRVVV</sequence>
<reference evidence="6" key="1">
    <citation type="submission" date="2016-11" db="EMBL/GenBank/DDBJ databases">
        <authorList>
            <person name="Varghese N."/>
            <person name="Submissions S."/>
        </authorList>
    </citation>
    <scope>NUCLEOTIDE SEQUENCE [LARGE SCALE GENOMIC DNA]</scope>
    <source>
        <strain evidence="6">DSM 12395</strain>
    </source>
</reference>
<dbReference type="InterPro" id="IPR027417">
    <property type="entry name" value="P-loop_NTPase"/>
</dbReference>
<dbReference type="PROSITE" id="PS00662">
    <property type="entry name" value="T2SP_E"/>
    <property type="match status" value="1"/>
</dbReference>
<dbReference type="FunFam" id="3.30.450.90:FF:000001">
    <property type="entry name" value="Type II secretion system ATPase GspE"/>
    <property type="match status" value="1"/>
</dbReference>
<name>A0A1M4UWG5_9FIRM</name>
<organism evidence="5 6">
    <name type="scientific">Desulforamulus putei DSM 12395</name>
    <dbReference type="NCBI Taxonomy" id="1121429"/>
    <lineage>
        <taxon>Bacteria</taxon>
        <taxon>Bacillati</taxon>
        <taxon>Bacillota</taxon>
        <taxon>Clostridia</taxon>
        <taxon>Eubacteriales</taxon>
        <taxon>Peptococcaceae</taxon>
        <taxon>Desulforamulus</taxon>
    </lineage>
</organism>
<dbReference type="EMBL" id="FQUY01000003">
    <property type="protein sequence ID" value="SHE60960.1"/>
    <property type="molecule type" value="Genomic_DNA"/>
</dbReference>
<dbReference type="FunFam" id="3.30.300.160:FF:000002">
    <property type="entry name" value="Type II secretion system protein E"/>
    <property type="match status" value="1"/>
</dbReference>
<feature type="domain" description="Bacterial type II secretion system protein E" evidence="4">
    <location>
        <begin position="375"/>
        <end position="389"/>
    </location>
</feature>
<dbReference type="PANTHER" id="PTHR30258:SF2">
    <property type="entry name" value="COMG OPERON PROTEIN 1"/>
    <property type="match status" value="1"/>
</dbReference>
<dbReference type="Gene3D" id="3.30.300.160">
    <property type="entry name" value="Type II secretion system, protein E, N-terminal domain"/>
    <property type="match status" value="1"/>
</dbReference>
<dbReference type="PANTHER" id="PTHR30258">
    <property type="entry name" value="TYPE II SECRETION SYSTEM PROTEIN GSPE-RELATED"/>
    <property type="match status" value="1"/>
</dbReference>
<dbReference type="GO" id="GO:0005524">
    <property type="term" value="F:ATP binding"/>
    <property type="evidence" value="ECO:0007669"/>
    <property type="project" value="UniProtKB-KW"/>
</dbReference>
<dbReference type="FunFam" id="3.40.50.300:FF:000398">
    <property type="entry name" value="Type IV pilus assembly ATPase PilB"/>
    <property type="match status" value="1"/>
</dbReference>
<dbReference type="Gene3D" id="3.40.50.300">
    <property type="entry name" value="P-loop containing nucleotide triphosphate hydrolases"/>
    <property type="match status" value="1"/>
</dbReference>
<gene>
    <name evidence="5" type="ORF">SAMN02745133_00780</name>
</gene>
<dbReference type="Gene3D" id="3.30.450.90">
    <property type="match status" value="1"/>
</dbReference>
<dbReference type="GO" id="GO:0016887">
    <property type="term" value="F:ATP hydrolysis activity"/>
    <property type="evidence" value="ECO:0007669"/>
    <property type="project" value="TreeGrafter"/>
</dbReference>
<protein>
    <submittedName>
        <fullName evidence="5">Type II secretion system protein E (GspE)</fullName>
    </submittedName>
</protein>
<dbReference type="Pfam" id="PF00437">
    <property type="entry name" value="T2SSE"/>
    <property type="match status" value="1"/>
</dbReference>